<dbReference type="AlphaFoldDB" id="A0A8T2PV72"/>
<feature type="compositionally biased region" description="Basic and acidic residues" evidence="1">
    <location>
        <begin position="1"/>
        <end position="19"/>
    </location>
</feature>
<proteinExistence type="predicted"/>
<accession>A0A8T2PV72</accession>
<evidence type="ECO:0000313" key="3">
    <source>
        <dbReference type="Proteomes" id="UP000824540"/>
    </source>
</evidence>
<gene>
    <name evidence="2" type="ORF">JZ751_000063</name>
</gene>
<feature type="region of interest" description="Disordered" evidence="1">
    <location>
        <begin position="1"/>
        <end position="23"/>
    </location>
</feature>
<sequence>MDLSKIKVEEEQEGGERQRKNSMKYEISTEIKKEHEAEICGPIDILKTEGVDSKIGQESDQGKQEEEFQSCLVSACFRQPKVLLHRLEEVLDIKGSVLLPPHDSASAVQQGASSPSGRDTLSLDPEGKPKVMTRKKTKIGALKCQVTKDKVSCRHLLPLFTPRRIYPPTPHPNPYAITAKVHIIHRLQDAQSGPGLIEGRNLHL</sequence>
<protein>
    <submittedName>
        <fullName evidence="2">Uncharacterized protein</fullName>
    </submittedName>
</protein>
<dbReference type="EMBL" id="JAFBMS010000001">
    <property type="protein sequence ID" value="KAG9355225.1"/>
    <property type="molecule type" value="Genomic_DNA"/>
</dbReference>
<feature type="compositionally biased region" description="Polar residues" evidence="1">
    <location>
        <begin position="106"/>
        <end position="119"/>
    </location>
</feature>
<reference evidence="2" key="1">
    <citation type="thesis" date="2021" institute="BYU ScholarsArchive" country="Provo, UT, USA">
        <title>Applications of and Algorithms for Genome Assembly and Genomic Analyses with an Emphasis on Marine Teleosts.</title>
        <authorList>
            <person name="Pickett B.D."/>
        </authorList>
    </citation>
    <scope>NUCLEOTIDE SEQUENCE</scope>
    <source>
        <strain evidence="2">HI-2016</strain>
    </source>
</reference>
<keyword evidence="3" id="KW-1185">Reference proteome</keyword>
<dbReference type="Proteomes" id="UP000824540">
    <property type="component" value="Unassembled WGS sequence"/>
</dbReference>
<organism evidence="2 3">
    <name type="scientific">Albula glossodonta</name>
    <name type="common">roundjaw bonefish</name>
    <dbReference type="NCBI Taxonomy" id="121402"/>
    <lineage>
        <taxon>Eukaryota</taxon>
        <taxon>Metazoa</taxon>
        <taxon>Chordata</taxon>
        <taxon>Craniata</taxon>
        <taxon>Vertebrata</taxon>
        <taxon>Euteleostomi</taxon>
        <taxon>Actinopterygii</taxon>
        <taxon>Neopterygii</taxon>
        <taxon>Teleostei</taxon>
        <taxon>Albuliformes</taxon>
        <taxon>Albulidae</taxon>
        <taxon>Albula</taxon>
    </lineage>
</organism>
<evidence type="ECO:0000256" key="1">
    <source>
        <dbReference type="SAM" id="MobiDB-lite"/>
    </source>
</evidence>
<comment type="caution">
    <text evidence="2">The sequence shown here is derived from an EMBL/GenBank/DDBJ whole genome shotgun (WGS) entry which is preliminary data.</text>
</comment>
<evidence type="ECO:0000313" key="2">
    <source>
        <dbReference type="EMBL" id="KAG9355225.1"/>
    </source>
</evidence>
<name>A0A8T2PV72_9TELE</name>
<feature type="region of interest" description="Disordered" evidence="1">
    <location>
        <begin position="102"/>
        <end position="130"/>
    </location>
</feature>